<sequence>MKGKIVSLQQKLVVKLNMHDAKSRSKAMRIAVGLPGVISATIEGADKNQIAVVGDGVDFVDLTKLLRKRMGSTELVSVTPMDEKKKEEEKKPEATIAWPYQYYPIVPQQHFVYETPYSFM</sequence>
<dbReference type="STRING" id="337451.A0A443P206"/>
<evidence type="ECO:0000313" key="2">
    <source>
        <dbReference type="EMBL" id="RWR84850.1"/>
    </source>
</evidence>
<reference evidence="2 3" key="1">
    <citation type="journal article" date="2019" name="Nat. Plants">
        <title>Stout camphor tree genome fills gaps in understanding of flowering plant genome evolution.</title>
        <authorList>
            <person name="Chaw S.M."/>
            <person name="Liu Y.C."/>
            <person name="Wu Y.W."/>
            <person name="Wang H.Y."/>
            <person name="Lin C.I."/>
            <person name="Wu C.S."/>
            <person name="Ke H.M."/>
            <person name="Chang L.Y."/>
            <person name="Hsu C.Y."/>
            <person name="Yang H.T."/>
            <person name="Sudianto E."/>
            <person name="Hsu M.H."/>
            <person name="Wu K.P."/>
            <person name="Wang L.N."/>
            <person name="Leebens-Mack J.H."/>
            <person name="Tsai I.J."/>
        </authorList>
    </citation>
    <scope>NUCLEOTIDE SEQUENCE [LARGE SCALE GENOMIC DNA]</scope>
    <source>
        <strain evidence="3">cv. Chaw 1501</strain>
        <tissue evidence="2">Young leaves</tissue>
    </source>
</reference>
<gene>
    <name evidence="2" type="ORF">CKAN_01368000</name>
</gene>
<comment type="caution">
    <text evidence="2">The sequence shown here is derived from an EMBL/GenBank/DDBJ whole genome shotgun (WGS) entry which is preliminary data.</text>
</comment>
<keyword evidence="3" id="KW-1185">Reference proteome</keyword>
<proteinExistence type="predicted"/>
<evidence type="ECO:0000259" key="1">
    <source>
        <dbReference type="PROSITE" id="PS50846"/>
    </source>
</evidence>
<dbReference type="AlphaFoldDB" id="A0A443P206"/>
<name>A0A443P206_9MAGN</name>
<evidence type="ECO:0000313" key="3">
    <source>
        <dbReference type="Proteomes" id="UP000283530"/>
    </source>
</evidence>
<dbReference type="EMBL" id="QPKB01000005">
    <property type="protein sequence ID" value="RWR84850.1"/>
    <property type="molecule type" value="Genomic_DNA"/>
</dbReference>
<dbReference type="PROSITE" id="PS50846">
    <property type="entry name" value="HMA_2"/>
    <property type="match status" value="1"/>
</dbReference>
<organism evidence="2 3">
    <name type="scientific">Cinnamomum micranthum f. kanehirae</name>
    <dbReference type="NCBI Taxonomy" id="337451"/>
    <lineage>
        <taxon>Eukaryota</taxon>
        <taxon>Viridiplantae</taxon>
        <taxon>Streptophyta</taxon>
        <taxon>Embryophyta</taxon>
        <taxon>Tracheophyta</taxon>
        <taxon>Spermatophyta</taxon>
        <taxon>Magnoliopsida</taxon>
        <taxon>Magnoliidae</taxon>
        <taxon>Laurales</taxon>
        <taxon>Lauraceae</taxon>
        <taxon>Cinnamomum</taxon>
    </lineage>
</organism>
<accession>A0A443P206</accession>
<feature type="domain" description="HMA" evidence="1">
    <location>
        <begin position="9"/>
        <end position="78"/>
    </location>
</feature>
<dbReference type="OrthoDB" id="692882at2759"/>
<dbReference type="Gene3D" id="3.30.70.100">
    <property type="match status" value="1"/>
</dbReference>
<dbReference type="InterPro" id="IPR006121">
    <property type="entry name" value="HMA_dom"/>
</dbReference>
<dbReference type="PANTHER" id="PTHR46371">
    <property type="entry name" value="OS04G0464100 PROTEIN"/>
    <property type="match status" value="1"/>
</dbReference>
<dbReference type="Proteomes" id="UP000283530">
    <property type="component" value="Unassembled WGS sequence"/>
</dbReference>
<dbReference type="GO" id="GO:0046872">
    <property type="term" value="F:metal ion binding"/>
    <property type="evidence" value="ECO:0007669"/>
    <property type="project" value="InterPro"/>
</dbReference>
<dbReference type="InterPro" id="IPR044296">
    <property type="entry name" value="HIPP46"/>
</dbReference>
<protein>
    <submittedName>
        <fullName evidence="2">Heavy metal-associated isoprenylated plant protein 47-like protein</fullName>
    </submittedName>
</protein>